<evidence type="ECO:0000259" key="8">
    <source>
        <dbReference type="PROSITE" id="PS50893"/>
    </source>
</evidence>
<gene>
    <name evidence="9" type="ORF">H1D41_17920</name>
</gene>
<feature type="domain" description="ABC transporter" evidence="8">
    <location>
        <begin position="6"/>
        <end position="255"/>
    </location>
</feature>
<keyword evidence="6 9" id="KW-0067">ATP-binding</keyword>
<keyword evidence="10" id="KW-1185">Reference proteome</keyword>
<dbReference type="GO" id="GO:0016887">
    <property type="term" value="F:ATP hydrolysis activity"/>
    <property type="evidence" value="ECO:0007669"/>
    <property type="project" value="InterPro"/>
</dbReference>
<dbReference type="PANTHER" id="PTHR43297:SF2">
    <property type="entry name" value="DIPEPTIDE TRANSPORT ATP-BINDING PROTEIN DPPD"/>
    <property type="match status" value="1"/>
</dbReference>
<evidence type="ECO:0000313" key="9">
    <source>
        <dbReference type="EMBL" id="MBI1495518.1"/>
    </source>
</evidence>
<comment type="caution">
    <text evidence="9">The sequence shown here is derived from an EMBL/GenBank/DDBJ whole genome shotgun (WGS) entry which is preliminary data.</text>
</comment>
<dbReference type="Proteomes" id="UP000640583">
    <property type="component" value="Unassembled WGS sequence"/>
</dbReference>
<dbReference type="CDD" id="cd03257">
    <property type="entry name" value="ABC_NikE_OppD_transporters"/>
    <property type="match status" value="1"/>
</dbReference>
<keyword evidence="7" id="KW-0472">Membrane</keyword>
<keyword evidence="3" id="KW-0813">Transport</keyword>
<dbReference type="InterPro" id="IPR003439">
    <property type="entry name" value="ABC_transporter-like_ATP-bd"/>
</dbReference>
<dbReference type="Gene3D" id="3.40.50.300">
    <property type="entry name" value="P-loop containing nucleotide triphosphate hydrolases"/>
    <property type="match status" value="1"/>
</dbReference>
<dbReference type="SUPFAM" id="SSF52540">
    <property type="entry name" value="P-loop containing nucleoside triphosphate hydrolases"/>
    <property type="match status" value="1"/>
</dbReference>
<evidence type="ECO:0000256" key="2">
    <source>
        <dbReference type="ARBA" id="ARBA00005417"/>
    </source>
</evidence>
<sequence length="326" mass="36347">MSDTLLEIDNLSVDYETERGDLKALRDISFDVQKGEIVGIVGESGCGKSTLISSILRLTAPNTRFRQGEVRFKGDDILTKTERQMRDLRGSDISIVFQDPMQTHNPVLTIGRQLVDIQHRSKATKAQKLDIAAKMLAAVGIPDPQARLKQHPHEFSGGMRQRIAIAMALMSEPDLLIADEPTTALDATLEVQIIERLKDLQSEMNCAILFISHHLGVIAELCDRVVVMYAGAVVESGDVREIFHDPKHPYTRRLIECDPGHIKTRARILPTIPGEVPDLANLPDGCIFRDRCEQATDRCHQVPALEKLKEGHFAACWLNHHEEAAT</sequence>
<comment type="similarity">
    <text evidence="2">Belongs to the ABC transporter superfamily.</text>
</comment>
<dbReference type="PROSITE" id="PS00211">
    <property type="entry name" value="ABC_TRANSPORTER_1"/>
    <property type="match status" value="1"/>
</dbReference>
<keyword evidence="4" id="KW-1003">Cell membrane</keyword>
<dbReference type="InterPro" id="IPR013563">
    <property type="entry name" value="Oligopep_ABC_C"/>
</dbReference>
<evidence type="ECO:0000313" key="10">
    <source>
        <dbReference type="Proteomes" id="UP000640583"/>
    </source>
</evidence>
<dbReference type="GO" id="GO:0005886">
    <property type="term" value="C:plasma membrane"/>
    <property type="evidence" value="ECO:0007669"/>
    <property type="project" value="UniProtKB-SubCell"/>
</dbReference>
<dbReference type="Pfam" id="PF00005">
    <property type="entry name" value="ABC_tran"/>
    <property type="match status" value="1"/>
</dbReference>
<dbReference type="GO" id="GO:0005524">
    <property type="term" value="F:ATP binding"/>
    <property type="evidence" value="ECO:0007669"/>
    <property type="project" value="UniProtKB-KW"/>
</dbReference>
<dbReference type="Pfam" id="PF08352">
    <property type="entry name" value="oligo_HPY"/>
    <property type="match status" value="1"/>
</dbReference>
<dbReference type="InterPro" id="IPR017871">
    <property type="entry name" value="ABC_transporter-like_CS"/>
</dbReference>
<keyword evidence="5" id="KW-0547">Nucleotide-binding</keyword>
<dbReference type="PROSITE" id="PS50893">
    <property type="entry name" value="ABC_TRANSPORTER_2"/>
    <property type="match status" value="1"/>
</dbReference>
<comment type="subcellular location">
    <subcellularLocation>
        <location evidence="1">Cell inner membrane</location>
        <topology evidence="1">Peripheral membrane protein</topology>
    </subcellularLocation>
</comment>
<name>A0A8J7ILB1_9RHOB</name>
<organism evidence="9 10">
    <name type="scientific">Halocynthiibacter styelae</name>
    <dbReference type="NCBI Taxonomy" id="2761955"/>
    <lineage>
        <taxon>Bacteria</taxon>
        <taxon>Pseudomonadati</taxon>
        <taxon>Pseudomonadota</taxon>
        <taxon>Alphaproteobacteria</taxon>
        <taxon>Rhodobacterales</taxon>
        <taxon>Paracoccaceae</taxon>
        <taxon>Halocynthiibacter</taxon>
    </lineage>
</organism>
<reference evidence="9" key="1">
    <citation type="submission" date="2020-10" db="EMBL/GenBank/DDBJ databases">
        <title>Paenihalocynthiibacter styelae gen. nov., sp. nov., isolated from stalked sea squirt Styela clava.</title>
        <authorList>
            <person name="Kim Y.-O."/>
            <person name="Yoon J.-H."/>
        </authorList>
    </citation>
    <scope>NUCLEOTIDE SEQUENCE</scope>
    <source>
        <strain evidence="9">MYP1-1</strain>
    </source>
</reference>
<dbReference type="GO" id="GO:0055085">
    <property type="term" value="P:transmembrane transport"/>
    <property type="evidence" value="ECO:0007669"/>
    <property type="project" value="UniProtKB-ARBA"/>
</dbReference>
<dbReference type="InterPro" id="IPR050388">
    <property type="entry name" value="ABC_Ni/Peptide_Import"/>
</dbReference>
<dbReference type="EMBL" id="JADCKQ010000022">
    <property type="protein sequence ID" value="MBI1495518.1"/>
    <property type="molecule type" value="Genomic_DNA"/>
</dbReference>
<dbReference type="AlphaFoldDB" id="A0A8J7ILB1"/>
<dbReference type="PANTHER" id="PTHR43297">
    <property type="entry name" value="OLIGOPEPTIDE TRANSPORT ATP-BINDING PROTEIN APPD"/>
    <property type="match status" value="1"/>
</dbReference>
<evidence type="ECO:0000256" key="6">
    <source>
        <dbReference type="ARBA" id="ARBA00022840"/>
    </source>
</evidence>
<evidence type="ECO:0000256" key="5">
    <source>
        <dbReference type="ARBA" id="ARBA00022741"/>
    </source>
</evidence>
<evidence type="ECO:0000256" key="3">
    <source>
        <dbReference type="ARBA" id="ARBA00022448"/>
    </source>
</evidence>
<proteinExistence type="inferred from homology"/>
<dbReference type="NCBIfam" id="TIGR01727">
    <property type="entry name" value="oligo_HPY"/>
    <property type="match status" value="1"/>
</dbReference>
<evidence type="ECO:0000256" key="7">
    <source>
        <dbReference type="ARBA" id="ARBA00023136"/>
    </source>
</evidence>
<protein>
    <submittedName>
        <fullName evidence="9">ABC transporter ATP-binding protein</fullName>
    </submittedName>
</protein>
<accession>A0A8J7ILB1</accession>
<evidence type="ECO:0000256" key="1">
    <source>
        <dbReference type="ARBA" id="ARBA00004417"/>
    </source>
</evidence>
<dbReference type="FunFam" id="3.40.50.300:FF:000016">
    <property type="entry name" value="Oligopeptide ABC transporter ATP-binding component"/>
    <property type="match status" value="1"/>
</dbReference>
<dbReference type="InterPro" id="IPR003593">
    <property type="entry name" value="AAA+_ATPase"/>
</dbReference>
<dbReference type="InterPro" id="IPR027417">
    <property type="entry name" value="P-loop_NTPase"/>
</dbReference>
<evidence type="ECO:0000256" key="4">
    <source>
        <dbReference type="ARBA" id="ARBA00022475"/>
    </source>
</evidence>
<dbReference type="SMART" id="SM00382">
    <property type="entry name" value="AAA"/>
    <property type="match status" value="1"/>
</dbReference>
<dbReference type="RefSeq" id="WP_228850213.1">
    <property type="nucleotide sequence ID" value="NZ_JADCKQ010000022.1"/>
</dbReference>
<dbReference type="GO" id="GO:0015833">
    <property type="term" value="P:peptide transport"/>
    <property type="evidence" value="ECO:0007669"/>
    <property type="project" value="InterPro"/>
</dbReference>